<feature type="compositionally biased region" description="Basic residues" evidence="1">
    <location>
        <begin position="210"/>
        <end position="234"/>
    </location>
</feature>
<evidence type="ECO:0000259" key="2">
    <source>
        <dbReference type="Pfam" id="PF14846"/>
    </source>
</evidence>
<organism evidence="3 4">
    <name type="scientific">Ignelater luminosus</name>
    <name type="common">Cucubano</name>
    <name type="synonym">Pyrophorus luminosus</name>
    <dbReference type="NCBI Taxonomy" id="2038154"/>
    <lineage>
        <taxon>Eukaryota</taxon>
        <taxon>Metazoa</taxon>
        <taxon>Ecdysozoa</taxon>
        <taxon>Arthropoda</taxon>
        <taxon>Hexapoda</taxon>
        <taxon>Insecta</taxon>
        <taxon>Pterygota</taxon>
        <taxon>Neoptera</taxon>
        <taxon>Endopterygota</taxon>
        <taxon>Coleoptera</taxon>
        <taxon>Polyphaga</taxon>
        <taxon>Elateriformia</taxon>
        <taxon>Elateroidea</taxon>
        <taxon>Elateridae</taxon>
        <taxon>Agrypninae</taxon>
        <taxon>Pyrophorini</taxon>
        <taxon>Ignelater</taxon>
    </lineage>
</organism>
<feature type="compositionally biased region" description="Basic residues" evidence="1">
    <location>
        <begin position="1888"/>
        <end position="1898"/>
    </location>
</feature>
<evidence type="ECO:0000313" key="4">
    <source>
        <dbReference type="Proteomes" id="UP000801492"/>
    </source>
</evidence>
<reference evidence="3" key="1">
    <citation type="submission" date="2019-08" db="EMBL/GenBank/DDBJ databases">
        <title>The genome of the North American firefly Photinus pyralis.</title>
        <authorList>
            <consortium name="Photinus pyralis genome working group"/>
            <person name="Fallon T.R."/>
            <person name="Sander Lower S.E."/>
            <person name="Weng J.-K."/>
        </authorList>
    </citation>
    <scope>NUCLEOTIDE SEQUENCE</scope>
    <source>
        <strain evidence="3">TRF0915ILg1</strain>
        <tissue evidence="3">Whole body</tissue>
    </source>
</reference>
<sequence>MSTQDTETDFDFYLRFAKPLVLNLNKPNDRALAAAWVQKLRDKKVGTEKLRTDYLKLLLFVLQRKQLIGVFSKNPNQFEKLEEFPETNLHNVAKELLEVEEQYRKQEIVSGVSGAKGDSPPYSTEHSADLLEYSAAQDIPNFGVHAYYAISNEPLPNWDRTDKAIFPRATGTATTPERSTTRLDHTINNISSDGRIEHYELENLPSKSKSDHKNKRPKSKSKSRSRSTSKSKHKSCPDLVDQYEKMDLKSTILTIEASETASNKKKGLVKDTPSPPMGSKASKRESRDPPTWGSNLIRVTEPPVREITAEPILSEEADPLMLTSEASMFGAESISSDYANTLYFPSSTKQGGSAPNTNLLSQHSPHHTVKLPQGERNPFFLETAMLSSSSSSKSSYRNISLKRAGPALSGDDWDDGNEGREWTSKESAQNGYDRLTSEYEREEAPAPPRQPTQRRPVASTSQGIPPCCQQTYQRLDPRLQQPSTSTRTLIPPSQVRTSGLRLPTAKPSCCRGGPQIAMQARPGPSQVARTAVLGYPRNPAGLYRSAVPQVPALGGSRIPSYPRPSGSRIAGPYRSTSDTRIPIPPTLTTSGTRIPGPCTSRSRIPVTFTSGVLASRGTTSSSRISAPCRTTSSNRIPAPCRTISGSRIPATTREGSRLPRRRPVLPTVPPPYTSPPFPQEEADPFFLESPPSFLAQTSFSSYESPVRRSPAPPIRKSPQQAGLIGSAPALPYTSPPFPQGEADPFFLESPPSFLAQTSFSSYKSPVRPSPVSPAPTRSRERSPQQAKSVSPAGFFVQTSSPSVSRPCPVSPKKPCEPCSSISIAPQQTYDPNELINLGLRPEDLDEAVFNLDDIEDLEASRMTVPSDTEYELSQYKPEDSYMDKELDELDRQIAALEAEHAEDIALFGSPQQTVCPQTCTRPPKKSSKSKTKPPPVIASTIPAVQDIVDAANMHREQIRQQQILRHSPPRAPEDEKAKLVSKTKTKIMSVRPVSGITTSRSIQTTRKIEHETKHTERSPIKPADQSSDWFEECERECGVTTEPTVLPPPKVKEYDIKTAHATAHRQYQELLNETMADEGYQQRPADTSFDSFEECERVCGITPADRTGPTVPPKEIEHSIQAAQAAANKQYKELLRHAALAEEYERYKQRYKYRKQGMPKTPPVFSKFAPLMGPEAEKEYHPSEFGITDNVQWVPAEQYFEGKTQFSPRVCERGGDLKQLLPGIQRQVEAEQFFQTEAEPEYLVGIDKEIEELAAAEEAQKQITPTKGGIPVTTPRRSPDPRRPAGKARMDQSHLHFESPPLEFYGSPCESPLSPEAAQALPAPYGLPKRVLFPPVTPVDLSIHMQSNLREVQAKAQRQLQLLDSPKQLDAREEEDINVYIRPERRELIRRVAHLVSDTPDTFVGRHKFREWNLPPVTETRGVLEETPPRHPPSPPPISPICSPVCSSKSPTPRKSPSPARSASPARTASPARSTSPAKTPPSRRSPSPDEHFPLYGIVEPQYLSEELPPEDFYPSPHTPPAQQPSPSLERPSESPACLICKLYEAGEPVYNRQQAMTPQGVCEHQTLMEQPPRRYVTSRRMKIAKPQMEPVRESPIRVPQFTYQHLSTGKKRTAEELKQQYRDLPALPLPEDLLGMAAPADWQQSPCGKCELDKSLPEDLPSPMKPPTVIPGWLTPPRLRTPAPPPRAKLPGPAEQFIVSPVPRQDIAHEIPPADLMHSPPQLSPGESNQHYGLQFSPRSARILTSSSPRVQYSASSSHEGAAILEQEEEPVFYSPVHRIPPPSPESPVESPYSLFMRLYTAQEPPYYSQDQMNIYTGGTRSRVKRVKKRVGLPTLYSLREMPEAYHEEHLPFLSQVEAAQPFPRSNRRMNVAVPSMHTVEESPLSKKIKTKTSRRKVGVDKSDPNNPVVTEVVETEETIEDAEPPVSASLKDILKNLDRRYADLPELPQAPPPEDLMGVAGSTHYHTQLPPGILDRSIPEGLPSPIRPPTVIPGWSTPPRLRTPVPPHPQYKFKLHPNLRDILFQEMPPPGLNYSPTSPPCASPCLAGTSPSKQPQQLTTEIPSSDQKDLQTSTKSSPQTPIQDVFQKEPQFLVVEMPPEEFMPPGSPPSPETMEKHTRFTEAPMSPDTTVDSFEQHEKSAEESPTANIPVSSLPKAELSPSSQLRETRQKIEQQYKSLTQEAPCARSPQGAPCSIPQEFLDRSLREFEAMEQAVCSGTPSRTGMNAPARAVFDHIMDAASTAQRQYAELYQSPNRSLEEYEALEQAICQGTPVRTNASAPCRAVFDQMMNTATKAQQQYAEMQRSPTWLERVEQKIRDVPDPHLPMQRTIRSPEYGVAVPEWSPKLPKLPQYTEQIEDEFVPEGVWGYASPKTPTMSPQSPRSCMATCGSPQADIFDVEPVPAEFLDSILQPELPGSPEDKIPTPPRIDEYYRVHSPPPPDSPAQLAEAVQGHVFTEHFYDREKRLLTPYVQVKSRRVPTRGIPQPQFSPIKESFIEDSPKPLQRVPTTEVIEEIIEEIIEDVDGVGSEVDESGLNFITPPKQHTAAVPPPRPFVYVPGPRYKDELAFQSPPQFYQSPKADIFEETGGSNVFDVTPPLGWGLSPPHFSPEDSPYSPYFSFTPPQVSVHEPPCSPSPDFKQSLKEHEYTLERGTRWAPYQRTVQSPPLERIQEHYFELPDYPKVGYYMRDRPVVREHTQVVSPPRQQRSPNYELPRAVYYGSPGREYIRTPISKVRPRHSPPRDNVEQKAVTIAETREPWDDGSPCNVCPSTRLPFADQTCPAIMDTSLIPSDLDTSYMEEDQADFRWMG</sequence>
<proteinExistence type="predicted"/>
<feature type="compositionally biased region" description="Pro residues" evidence="1">
    <location>
        <begin position="1430"/>
        <end position="1439"/>
    </location>
</feature>
<dbReference type="InterPro" id="IPR027831">
    <property type="entry name" value="DUF4485"/>
</dbReference>
<feature type="region of interest" description="Disordered" evidence="1">
    <location>
        <begin position="2026"/>
        <end position="2086"/>
    </location>
</feature>
<feature type="region of interest" description="Disordered" evidence="1">
    <location>
        <begin position="2100"/>
        <end position="2171"/>
    </location>
</feature>
<feature type="region of interest" description="Disordered" evidence="1">
    <location>
        <begin position="618"/>
        <end position="675"/>
    </location>
</feature>
<feature type="compositionally biased region" description="Basic residues" evidence="1">
    <location>
        <begin position="922"/>
        <end position="931"/>
    </location>
</feature>
<feature type="compositionally biased region" description="Basic and acidic residues" evidence="1">
    <location>
        <begin position="435"/>
        <end position="444"/>
    </location>
</feature>
<feature type="compositionally biased region" description="Basic and acidic residues" evidence="1">
    <location>
        <begin position="1277"/>
        <end position="1292"/>
    </location>
</feature>
<feature type="region of interest" description="Disordered" evidence="1">
    <location>
        <begin position="1420"/>
        <end position="1495"/>
    </location>
</feature>
<feature type="compositionally biased region" description="Low complexity" evidence="1">
    <location>
        <begin position="1440"/>
        <end position="1486"/>
    </location>
</feature>
<dbReference type="EMBL" id="VTPC01000585">
    <property type="protein sequence ID" value="KAF2905192.1"/>
    <property type="molecule type" value="Genomic_DNA"/>
</dbReference>
<feature type="compositionally biased region" description="Polar residues" evidence="1">
    <location>
        <begin position="618"/>
        <end position="635"/>
    </location>
</feature>
<dbReference type="Pfam" id="PF14846">
    <property type="entry name" value="DUF4485"/>
    <property type="match status" value="1"/>
</dbReference>
<feature type="region of interest" description="Disordered" evidence="1">
    <location>
        <begin position="914"/>
        <end position="937"/>
    </location>
</feature>
<feature type="compositionally biased region" description="Basic and acidic residues" evidence="1">
    <location>
        <begin position="1008"/>
        <end position="1019"/>
    </location>
</feature>
<feature type="region of interest" description="Disordered" evidence="1">
    <location>
        <begin position="1878"/>
        <end position="1909"/>
    </location>
</feature>
<accession>A0A8K0DKK1</accession>
<feature type="compositionally biased region" description="Polar residues" evidence="1">
    <location>
        <begin position="458"/>
        <end position="469"/>
    </location>
</feature>
<feature type="region of interest" description="Disordered" evidence="1">
    <location>
        <begin position="1008"/>
        <end position="1028"/>
    </location>
</feature>
<feature type="region of interest" description="Disordered" evidence="1">
    <location>
        <begin position="261"/>
        <end position="296"/>
    </location>
</feature>
<dbReference type="OrthoDB" id="78101at2759"/>
<feature type="region of interest" description="Disordered" evidence="1">
    <location>
        <begin position="167"/>
        <end position="241"/>
    </location>
</feature>
<feature type="region of interest" description="Disordered" evidence="1">
    <location>
        <begin position="348"/>
        <end position="373"/>
    </location>
</feature>
<protein>
    <recommendedName>
        <fullName evidence="2">DUF4485 domain-containing protein</fullName>
    </recommendedName>
</protein>
<name>A0A8K0DKK1_IGNLU</name>
<feature type="compositionally biased region" description="Pro residues" evidence="1">
    <location>
        <begin position="2103"/>
        <end position="2113"/>
    </location>
</feature>
<feature type="compositionally biased region" description="Low complexity" evidence="1">
    <location>
        <begin position="799"/>
        <end position="812"/>
    </location>
</feature>
<feature type="compositionally biased region" description="Pro residues" evidence="1">
    <location>
        <begin position="2029"/>
        <end position="2044"/>
    </location>
</feature>
<feature type="compositionally biased region" description="Polar residues" evidence="1">
    <location>
        <begin position="2051"/>
        <end position="2084"/>
    </location>
</feature>
<gene>
    <name evidence="3" type="ORF">ILUMI_00969</name>
</gene>
<comment type="caution">
    <text evidence="3">The sequence shown here is derived from an EMBL/GenBank/DDBJ whole genome shotgun (WGS) entry which is preliminary data.</text>
</comment>
<feature type="region of interest" description="Disordered" evidence="1">
    <location>
        <begin position="404"/>
        <end position="469"/>
    </location>
</feature>
<feature type="region of interest" description="Disordered" evidence="1">
    <location>
        <begin position="1265"/>
        <end position="1292"/>
    </location>
</feature>
<feature type="region of interest" description="Disordered" evidence="1">
    <location>
        <begin position="554"/>
        <end position="602"/>
    </location>
</feature>
<dbReference type="Proteomes" id="UP000801492">
    <property type="component" value="Unassembled WGS sequence"/>
</dbReference>
<evidence type="ECO:0000256" key="1">
    <source>
        <dbReference type="SAM" id="MobiDB-lite"/>
    </source>
</evidence>
<feature type="region of interest" description="Disordered" evidence="1">
    <location>
        <begin position="698"/>
        <end position="816"/>
    </location>
</feature>
<feature type="compositionally biased region" description="Polar residues" evidence="1">
    <location>
        <begin position="348"/>
        <end position="363"/>
    </location>
</feature>
<evidence type="ECO:0000313" key="3">
    <source>
        <dbReference type="EMBL" id="KAF2905192.1"/>
    </source>
</evidence>
<feature type="compositionally biased region" description="Pro residues" evidence="1">
    <location>
        <begin position="666"/>
        <end position="675"/>
    </location>
</feature>
<feature type="region of interest" description="Disordered" evidence="1">
    <location>
        <begin position="1507"/>
        <end position="1533"/>
    </location>
</feature>
<feature type="domain" description="DUF4485" evidence="2">
    <location>
        <begin position="7"/>
        <end position="85"/>
    </location>
</feature>
<keyword evidence="4" id="KW-1185">Reference proteome</keyword>